<dbReference type="STRING" id="1121865.OMW_00306"/>
<feature type="site" description="Interaction with DNA" evidence="10">
    <location>
        <position position="140"/>
    </location>
</feature>
<dbReference type="PATRIC" id="fig|1121865.3.peg.299"/>
<comment type="catalytic activity">
    <reaction evidence="1 10">
        <text>ATP-independent breakage of single-stranded DNA, followed by passage and rejoining.</text>
        <dbReference type="EC" id="5.6.2.1"/>
    </reaction>
</comment>
<dbReference type="SMART" id="SM00493">
    <property type="entry name" value="TOPRIM"/>
    <property type="match status" value="1"/>
</dbReference>
<feature type="region of interest" description="Interaction with DNA" evidence="10">
    <location>
        <begin position="164"/>
        <end position="169"/>
    </location>
</feature>
<dbReference type="EMBL" id="ASWJ01000004">
    <property type="protein sequence ID" value="EOW84409.1"/>
    <property type="molecule type" value="Genomic_DNA"/>
</dbReference>
<dbReference type="InterPro" id="IPR013498">
    <property type="entry name" value="Topo_IA_Znf"/>
</dbReference>
<dbReference type="SMART" id="SM00436">
    <property type="entry name" value="TOP1Bc"/>
    <property type="match status" value="1"/>
</dbReference>
<comment type="similarity">
    <text evidence="2 10">Belongs to the type IA topoisomerase family.</text>
</comment>
<feature type="site" description="Interaction with DNA" evidence="10">
    <location>
        <position position="149"/>
    </location>
</feature>
<dbReference type="InterPro" id="IPR013497">
    <property type="entry name" value="Topo_IA_cen"/>
</dbReference>
<evidence type="ECO:0000259" key="12">
    <source>
        <dbReference type="PROSITE" id="PS52039"/>
    </source>
</evidence>
<comment type="function">
    <text evidence="10">Releases the supercoiling and torsional tension of DNA, which is introduced during the DNA replication and transcription, by transiently cleaving and rejoining one strand of the DNA duplex. Introduces a single-strand break via transesterification at a target site in duplex DNA. The scissile phosphodiester is attacked by the catalytic tyrosine of the enzyme, resulting in the formation of a DNA-(5'-phosphotyrosyl)-enzyme intermediate and the expulsion of a 3'-OH DNA strand. The free DNA strand then undergoes passage around the unbroken strand, thus removing DNA supercoils. Finally, in the religation step, the DNA 3'-OH attacks the covalent intermediate to expel the active-site tyrosine and restore the DNA phosphodiester backbone.</text>
</comment>
<proteinExistence type="inferred from homology"/>
<dbReference type="InterPro" id="IPR013824">
    <property type="entry name" value="Topo_IA_cen_sub1"/>
</dbReference>
<dbReference type="InterPro" id="IPR013826">
    <property type="entry name" value="Topo_IA_cen_sub3"/>
</dbReference>
<evidence type="ECO:0000313" key="13">
    <source>
        <dbReference type="EMBL" id="EOW84409.1"/>
    </source>
</evidence>
<organism evidence="13 14">
    <name type="scientific">Enterococcus columbae DSM 7374 = ATCC 51263</name>
    <dbReference type="NCBI Taxonomy" id="1121865"/>
    <lineage>
        <taxon>Bacteria</taxon>
        <taxon>Bacillati</taxon>
        <taxon>Bacillota</taxon>
        <taxon>Bacilli</taxon>
        <taxon>Lactobacillales</taxon>
        <taxon>Enterococcaceae</taxon>
        <taxon>Enterococcus</taxon>
    </lineage>
</organism>
<dbReference type="InterPro" id="IPR006171">
    <property type="entry name" value="TOPRIM_dom"/>
</dbReference>
<comment type="subunit">
    <text evidence="10">Monomer.</text>
</comment>
<dbReference type="InterPro" id="IPR013825">
    <property type="entry name" value="Topo_IA_cen_sub2"/>
</dbReference>
<dbReference type="PROSITE" id="PS50880">
    <property type="entry name" value="TOPRIM"/>
    <property type="match status" value="1"/>
</dbReference>
<keyword evidence="6" id="KW-0460">Magnesium</keyword>
<dbReference type="InterPro" id="IPR005733">
    <property type="entry name" value="TopoI_bac-type"/>
</dbReference>
<dbReference type="InterPro" id="IPR034149">
    <property type="entry name" value="TOPRIM_TopoI"/>
</dbReference>
<name>S1NU75_9ENTE</name>
<feature type="domain" description="Topo IA-type catalytic" evidence="12">
    <location>
        <begin position="130"/>
        <end position="559"/>
    </location>
</feature>
<evidence type="ECO:0000256" key="3">
    <source>
        <dbReference type="ARBA" id="ARBA00022723"/>
    </source>
</evidence>
<dbReference type="Proteomes" id="UP000014113">
    <property type="component" value="Unassembled WGS sequence"/>
</dbReference>
<dbReference type="Gene3D" id="2.70.20.10">
    <property type="entry name" value="Topoisomerase I, domain 3"/>
    <property type="match status" value="1"/>
</dbReference>
<evidence type="ECO:0000256" key="8">
    <source>
        <dbReference type="ARBA" id="ARBA00023125"/>
    </source>
</evidence>
<evidence type="ECO:0000259" key="11">
    <source>
        <dbReference type="PROSITE" id="PS50880"/>
    </source>
</evidence>
<dbReference type="GO" id="GO:0003917">
    <property type="term" value="F:DNA topoisomerase type I (single strand cut, ATP-independent) activity"/>
    <property type="evidence" value="ECO:0007669"/>
    <property type="project" value="UniProtKB-UniRule"/>
</dbReference>
<evidence type="ECO:0000256" key="7">
    <source>
        <dbReference type="ARBA" id="ARBA00023029"/>
    </source>
</evidence>
<dbReference type="NCBIfam" id="TIGR01051">
    <property type="entry name" value="topA_bact"/>
    <property type="match status" value="1"/>
</dbReference>
<dbReference type="PANTHER" id="PTHR42785">
    <property type="entry name" value="DNA TOPOISOMERASE, TYPE IA, CORE"/>
    <property type="match status" value="1"/>
</dbReference>
<dbReference type="PANTHER" id="PTHR42785:SF1">
    <property type="entry name" value="DNA TOPOISOMERASE"/>
    <property type="match status" value="1"/>
</dbReference>
<dbReference type="InterPro" id="IPR023405">
    <property type="entry name" value="Topo_IA_core_domain"/>
</dbReference>
<feature type="domain" description="Toprim" evidence="11">
    <location>
        <begin position="4"/>
        <end position="114"/>
    </location>
</feature>
<keyword evidence="5" id="KW-0862">Zinc</keyword>
<sequence length="692" mass="78509">MAYKYLVIVESPAKAKTIEKYLGKNYKVVASVGHVRDLPKSKMGIDVENNYEPHYISIRGKGDVIKSLRAAAKRADKVFLASDPDREGEAIAWHLAHILGLSLSEKNRVVFNEITKDAVKAAFKEPRSINLDLVDAQQARRVLDRLVGYSISPILWKKVKKGLSAGRVQSIALKMIIDRENEIRQFEPEEYWSIDGNFKKGRQKFKASFWGVAGEKVKLANAEDVQAVLQKVISDEYQVTKVEKKERKRNPAAPFTTSSLQQEAARKLNFRTRKTMMVAQQLYEGISLGKQGTVGLITYMRTDSKRIADTAKQEAAAYIEEVFGQEYAAHDSKKVVNAQGAQDAHEAIRPTSTLRTPESIEQYLDKDQMKLYRLIWSRFVASQMTPAVLDTMKVSLEQNGVTFIANGSKVKFQGFMKVYIEGRDDGKEEKENLLPELVEGEIVQSVDVEPKQHFTQPPARFSEATLIRTLEENGVGRPSTYAPTLDTIQRRYYVKLAQKRFEPTELGEIVNTLTVDFFPKIVDIHFTADMENSLDLVEEGKENWVQVIDSFYQPFAKELATAEEKIEKIQIKDEPAGFNCDECGHPMVIKLGKYGKFYACSNFPECRNTKPIVKEIGVVCPKCHQGQIIERKSKKNRVFYGCNHYPECDFVSWDKPIGRDCPKCNHYLVEKKVKGGKQVVCPNGDYEEAVQK</sequence>
<keyword evidence="7 10" id="KW-0799">Topoisomerase</keyword>
<reference evidence="13 14" key="1">
    <citation type="submission" date="2013-03" db="EMBL/GenBank/DDBJ databases">
        <title>The Genome Sequence of Enterococcus columbae ATCC_51263 (PacBio/Illumina hybrid assembly).</title>
        <authorList>
            <consortium name="The Broad Institute Genomics Platform"/>
            <consortium name="The Broad Institute Genome Sequencing Center for Infectious Disease"/>
            <person name="Earl A."/>
            <person name="Russ C."/>
            <person name="Gilmore M."/>
            <person name="Surin D."/>
            <person name="Walker B."/>
            <person name="Young S."/>
            <person name="Zeng Q."/>
            <person name="Gargeya S."/>
            <person name="Fitzgerald M."/>
            <person name="Haas B."/>
            <person name="Abouelleil A."/>
            <person name="Allen A.W."/>
            <person name="Alvarado L."/>
            <person name="Arachchi H.M."/>
            <person name="Berlin A.M."/>
            <person name="Chapman S.B."/>
            <person name="Gainer-Dewar J."/>
            <person name="Goldberg J."/>
            <person name="Griggs A."/>
            <person name="Gujja S."/>
            <person name="Hansen M."/>
            <person name="Howarth C."/>
            <person name="Imamovic A."/>
            <person name="Ireland A."/>
            <person name="Larimer J."/>
            <person name="McCowan C."/>
            <person name="Murphy C."/>
            <person name="Pearson M."/>
            <person name="Poon T.W."/>
            <person name="Priest M."/>
            <person name="Roberts A."/>
            <person name="Saif S."/>
            <person name="Shea T."/>
            <person name="Sisk P."/>
            <person name="Sykes S."/>
            <person name="Wortman J."/>
            <person name="Nusbaum C."/>
            <person name="Birren B."/>
        </authorList>
    </citation>
    <scope>NUCLEOTIDE SEQUENCE [LARGE SCALE GENOMIC DNA]</scope>
    <source>
        <strain evidence="13 14">ATCC 51263</strain>
    </source>
</reference>
<dbReference type="InterPro" id="IPR003602">
    <property type="entry name" value="Topo_IA_DNA-bd_dom"/>
</dbReference>
<keyword evidence="3" id="KW-0479">Metal-binding</keyword>
<evidence type="ECO:0000256" key="4">
    <source>
        <dbReference type="ARBA" id="ARBA00022771"/>
    </source>
</evidence>
<evidence type="ECO:0000256" key="2">
    <source>
        <dbReference type="ARBA" id="ARBA00009446"/>
    </source>
</evidence>
<keyword evidence="8 10" id="KW-0238">DNA-binding</keyword>
<protein>
    <recommendedName>
        <fullName evidence="10">DNA topoisomerase 1</fullName>
        <ecNumber evidence="10">5.6.2.1</ecNumber>
    </recommendedName>
    <alternativeName>
        <fullName evidence="10">DNA topoisomerase I</fullName>
    </alternativeName>
</protein>
<dbReference type="RefSeq" id="WP_016182471.1">
    <property type="nucleotide sequence ID" value="NZ_JXKI01000002.1"/>
</dbReference>
<dbReference type="Gene3D" id="1.10.460.10">
    <property type="entry name" value="Topoisomerase I, domain 2"/>
    <property type="match status" value="1"/>
</dbReference>
<keyword evidence="14" id="KW-1185">Reference proteome</keyword>
<dbReference type="GO" id="GO:0006265">
    <property type="term" value="P:DNA topological change"/>
    <property type="evidence" value="ECO:0007669"/>
    <property type="project" value="UniProtKB-UniRule"/>
</dbReference>
<feature type="site" description="Interaction with DNA" evidence="10">
    <location>
        <position position="156"/>
    </location>
</feature>
<feature type="site" description="Interaction with DNA" evidence="10">
    <location>
        <position position="301"/>
    </location>
</feature>
<evidence type="ECO:0000256" key="9">
    <source>
        <dbReference type="ARBA" id="ARBA00023235"/>
    </source>
</evidence>
<dbReference type="AlphaFoldDB" id="S1NU75"/>
<dbReference type="eggNOG" id="COG0550">
    <property type="taxonomic scope" value="Bacteria"/>
</dbReference>
<evidence type="ECO:0000313" key="14">
    <source>
        <dbReference type="Proteomes" id="UP000014113"/>
    </source>
</evidence>
<dbReference type="PROSITE" id="PS00396">
    <property type="entry name" value="TOPO_IA_1"/>
    <property type="match status" value="1"/>
</dbReference>
<dbReference type="InterPro" id="IPR028612">
    <property type="entry name" value="Topoisom_1_IA"/>
</dbReference>
<dbReference type="GO" id="GO:0003677">
    <property type="term" value="F:DNA binding"/>
    <property type="evidence" value="ECO:0007669"/>
    <property type="project" value="UniProtKB-KW"/>
</dbReference>
<evidence type="ECO:0000256" key="6">
    <source>
        <dbReference type="ARBA" id="ARBA00022842"/>
    </source>
</evidence>
<dbReference type="EC" id="5.6.2.1" evidence="10"/>
<dbReference type="Pfam" id="PF01751">
    <property type="entry name" value="Toprim"/>
    <property type="match status" value="1"/>
</dbReference>
<dbReference type="InterPro" id="IPR003601">
    <property type="entry name" value="Topo_IA_2"/>
</dbReference>
<feature type="site" description="Interaction with DNA" evidence="10">
    <location>
        <position position="144"/>
    </location>
</feature>
<dbReference type="InterPro" id="IPR023406">
    <property type="entry name" value="Topo_IA_AS"/>
</dbReference>
<keyword evidence="9 10" id="KW-0413">Isomerase</keyword>
<dbReference type="Pfam" id="PF01131">
    <property type="entry name" value="Topoisom_bac"/>
    <property type="match status" value="1"/>
</dbReference>
<feature type="site" description="Interaction with DNA" evidence="10">
    <location>
        <position position="34"/>
    </location>
</feature>
<comment type="caution">
    <text evidence="13">The sequence shown here is derived from an EMBL/GenBank/DDBJ whole genome shotgun (WGS) entry which is preliminary data.</text>
</comment>
<dbReference type="Gene3D" id="3.30.65.10">
    <property type="entry name" value="Bacterial Topoisomerase I, domain 1"/>
    <property type="match status" value="2"/>
</dbReference>
<dbReference type="GO" id="GO:0008270">
    <property type="term" value="F:zinc ion binding"/>
    <property type="evidence" value="ECO:0007669"/>
    <property type="project" value="UniProtKB-KW"/>
</dbReference>
<evidence type="ECO:0000256" key="5">
    <source>
        <dbReference type="ARBA" id="ARBA00022833"/>
    </source>
</evidence>
<feature type="site" description="Interaction with DNA" evidence="10">
    <location>
        <position position="491"/>
    </location>
</feature>
<evidence type="ECO:0000256" key="10">
    <source>
        <dbReference type="HAMAP-Rule" id="MF_00952"/>
    </source>
</evidence>
<dbReference type="Gene3D" id="1.10.290.10">
    <property type="entry name" value="Topoisomerase I, domain 4"/>
    <property type="match status" value="1"/>
</dbReference>
<dbReference type="SUPFAM" id="SSF57783">
    <property type="entry name" value="Zinc beta-ribbon"/>
    <property type="match status" value="1"/>
</dbReference>
<dbReference type="SUPFAM" id="SSF56712">
    <property type="entry name" value="Prokaryotic type I DNA topoisomerase"/>
    <property type="match status" value="1"/>
</dbReference>
<dbReference type="Gene3D" id="3.40.50.140">
    <property type="match status" value="1"/>
</dbReference>
<evidence type="ECO:0000256" key="1">
    <source>
        <dbReference type="ARBA" id="ARBA00000213"/>
    </source>
</evidence>
<dbReference type="OrthoDB" id="9804262at2"/>
<dbReference type="CDD" id="cd03363">
    <property type="entry name" value="TOPRIM_TopoIA_TopoI"/>
    <property type="match status" value="1"/>
</dbReference>
<dbReference type="GO" id="GO:0005694">
    <property type="term" value="C:chromosome"/>
    <property type="evidence" value="ECO:0007669"/>
    <property type="project" value="InterPro"/>
</dbReference>
<dbReference type="SMART" id="SM00437">
    <property type="entry name" value="TOP1Ac"/>
    <property type="match status" value="1"/>
</dbReference>
<gene>
    <name evidence="10" type="primary">topA</name>
    <name evidence="13" type="ORF">I568_00904</name>
</gene>
<accession>S1NU75</accession>
<dbReference type="InterPro" id="IPR000380">
    <property type="entry name" value="Topo_IA"/>
</dbReference>
<dbReference type="PROSITE" id="PS52039">
    <property type="entry name" value="TOPO_IA_2"/>
    <property type="match status" value="1"/>
</dbReference>
<dbReference type="Pfam" id="PF01396">
    <property type="entry name" value="Zn_ribbon_Top1"/>
    <property type="match status" value="3"/>
</dbReference>
<dbReference type="CDD" id="cd00186">
    <property type="entry name" value="TOP1Ac"/>
    <property type="match status" value="1"/>
</dbReference>
<dbReference type="PRINTS" id="PR00417">
    <property type="entry name" value="PRTPISMRASEI"/>
</dbReference>
<feature type="active site" description="O-(5'-phospho-DNA)-tyrosine intermediate" evidence="10">
    <location>
        <position position="299"/>
    </location>
</feature>
<keyword evidence="4" id="KW-0863">Zinc-finger</keyword>
<feature type="site" description="Interaction with DNA" evidence="10">
    <location>
        <position position="141"/>
    </location>
</feature>
<dbReference type="HAMAP" id="MF_00952">
    <property type="entry name" value="Topoisom_1_prok"/>
    <property type="match status" value="1"/>
</dbReference>